<accession>A0AAV4XXA5</accession>
<dbReference type="EMBL" id="BPLR01018396">
    <property type="protein sequence ID" value="GIY99208.1"/>
    <property type="molecule type" value="Genomic_DNA"/>
</dbReference>
<comment type="caution">
    <text evidence="1">The sequence shown here is derived from an EMBL/GenBank/DDBJ whole genome shotgun (WGS) entry which is preliminary data.</text>
</comment>
<keyword evidence="2" id="KW-1185">Reference proteome</keyword>
<evidence type="ECO:0000313" key="2">
    <source>
        <dbReference type="Proteomes" id="UP001054945"/>
    </source>
</evidence>
<evidence type="ECO:0000313" key="1">
    <source>
        <dbReference type="EMBL" id="GIY99208.1"/>
    </source>
</evidence>
<name>A0AAV4XXA5_CAEEX</name>
<sequence>MLVDRKIKVSLTGSRRKVTPIEIVCVVGRKSRRGLRIPTFSVSEGVASTLSDQTILLLQRQTPLRTRLRSQNQTQGVANLLEYYLMRATPHLLLWTSSINTSARGVIAFV</sequence>
<proteinExistence type="predicted"/>
<dbReference type="Proteomes" id="UP001054945">
    <property type="component" value="Unassembled WGS sequence"/>
</dbReference>
<dbReference type="AlphaFoldDB" id="A0AAV4XXA5"/>
<organism evidence="1 2">
    <name type="scientific">Caerostris extrusa</name>
    <name type="common">Bark spider</name>
    <name type="synonym">Caerostris bankana</name>
    <dbReference type="NCBI Taxonomy" id="172846"/>
    <lineage>
        <taxon>Eukaryota</taxon>
        <taxon>Metazoa</taxon>
        <taxon>Ecdysozoa</taxon>
        <taxon>Arthropoda</taxon>
        <taxon>Chelicerata</taxon>
        <taxon>Arachnida</taxon>
        <taxon>Araneae</taxon>
        <taxon>Araneomorphae</taxon>
        <taxon>Entelegynae</taxon>
        <taxon>Araneoidea</taxon>
        <taxon>Araneidae</taxon>
        <taxon>Caerostris</taxon>
    </lineage>
</organism>
<gene>
    <name evidence="1" type="ORF">CEXT_88631</name>
</gene>
<protein>
    <submittedName>
        <fullName evidence="1">Uncharacterized protein</fullName>
    </submittedName>
</protein>
<reference evidence="1 2" key="1">
    <citation type="submission" date="2021-06" db="EMBL/GenBank/DDBJ databases">
        <title>Caerostris extrusa draft genome.</title>
        <authorList>
            <person name="Kono N."/>
            <person name="Arakawa K."/>
        </authorList>
    </citation>
    <scope>NUCLEOTIDE SEQUENCE [LARGE SCALE GENOMIC DNA]</scope>
</reference>